<accession>A0AAP2D793</accession>
<keyword evidence="2" id="KW-1185">Reference proteome</keyword>
<gene>
    <name evidence="1" type="ORF">KK078_04930</name>
</gene>
<dbReference type="InterPro" id="IPR006530">
    <property type="entry name" value="YD"/>
</dbReference>
<evidence type="ECO:0000313" key="1">
    <source>
        <dbReference type="EMBL" id="MBT1685886.1"/>
    </source>
</evidence>
<dbReference type="RefSeq" id="WP_254089137.1">
    <property type="nucleotide sequence ID" value="NZ_JAHESC010000005.1"/>
</dbReference>
<reference evidence="1 2" key="1">
    <citation type="submission" date="2021-05" db="EMBL/GenBank/DDBJ databases">
        <title>A Polyphasic approach of four new species of the genus Ohtaekwangia: Ohtaekwangia histidinii sp. nov., Ohtaekwangia cretensis sp. nov., Ohtaekwangia indiensis sp. nov., Ohtaekwangia reichenbachii sp. nov. from diverse environment.</title>
        <authorList>
            <person name="Octaviana S."/>
        </authorList>
    </citation>
    <scope>NUCLEOTIDE SEQUENCE [LARGE SCALE GENOMIC DNA]</scope>
    <source>
        <strain evidence="1 2">PWU37</strain>
    </source>
</reference>
<name>A0AAP2D793_9BACT</name>
<dbReference type="EMBL" id="JAHESC010000005">
    <property type="protein sequence ID" value="MBT1685886.1"/>
    <property type="molecule type" value="Genomic_DNA"/>
</dbReference>
<sequence>MKHSLIYLSLSLLLLTRCSSDDDHQSVEEKPRLLSVAMSMEHNDGTFRPSYTRRFIYSSAGRLEREEYAGYESAEDKFYVLWTDTFTYAGDEVARIDRTYTEGERSGTTRYTYDDEGRISAIHLDDGTRTDVTVTYEDGDTINALYEQGNGRWFKFRMAMSGDNIVYGKTIDDSGRLANETYYAYDEHTNPYSLLGFTDMFFENASHNNRIQQNTTYYTPQQPTSTPYAHEYTYDQGLPVKQTIRYKSPITGNPSGVIQWEFGYEE</sequence>
<comment type="caution">
    <text evidence="1">The sequence shown here is derived from an EMBL/GenBank/DDBJ whole genome shotgun (WGS) entry which is preliminary data.</text>
</comment>
<dbReference type="Proteomes" id="UP001319180">
    <property type="component" value="Unassembled WGS sequence"/>
</dbReference>
<dbReference type="NCBIfam" id="TIGR01643">
    <property type="entry name" value="YD_repeat_2x"/>
    <property type="match status" value="1"/>
</dbReference>
<proteinExistence type="predicted"/>
<protein>
    <recommendedName>
        <fullName evidence="3">YD repeat-containing protein</fullName>
    </recommendedName>
</protein>
<organism evidence="1 2">
    <name type="scientific">Dawidia soli</name>
    <dbReference type="NCBI Taxonomy" id="2782352"/>
    <lineage>
        <taxon>Bacteria</taxon>
        <taxon>Pseudomonadati</taxon>
        <taxon>Bacteroidota</taxon>
        <taxon>Cytophagia</taxon>
        <taxon>Cytophagales</taxon>
        <taxon>Chryseotaleaceae</taxon>
        <taxon>Dawidia</taxon>
    </lineage>
</organism>
<evidence type="ECO:0008006" key="3">
    <source>
        <dbReference type="Google" id="ProtNLM"/>
    </source>
</evidence>
<dbReference type="AlphaFoldDB" id="A0AAP2D793"/>
<evidence type="ECO:0000313" key="2">
    <source>
        <dbReference type="Proteomes" id="UP001319180"/>
    </source>
</evidence>